<feature type="domain" description="SEFIR" evidence="14">
    <location>
        <begin position="448"/>
        <end position="602"/>
    </location>
</feature>
<dbReference type="STRING" id="28743.ENSCVAP00000030041"/>
<evidence type="ECO:0000256" key="8">
    <source>
        <dbReference type="ARBA" id="ARBA00023170"/>
    </source>
</evidence>
<keyword evidence="3" id="KW-1003">Cell membrane</keyword>
<evidence type="ECO:0000256" key="4">
    <source>
        <dbReference type="ARBA" id="ARBA00022692"/>
    </source>
</evidence>
<keyword evidence="7 12" id="KW-0472">Membrane</keyword>
<dbReference type="Pfam" id="PF08357">
    <property type="entry name" value="SEFIR"/>
    <property type="match status" value="1"/>
</dbReference>
<dbReference type="RefSeq" id="XP_015246092.1">
    <property type="nucleotide sequence ID" value="XM_015390606.1"/>
</dbReference>
<keyword evidence="9" id="KW-0325">Glycoprotein</keyword>
<feature type="region of interest" description="Disordered" evidence="11">
    <location>
        <begin position="87"/>
        <end position="106"/>
    </location>
</feature>
<dbReference type="AlphaFoldDB" id="A0A3Q2ECJ6"/>
<feature type="transmembrane region" description="Helical" evidence="12">
    <location>
        <begin position="393"/>
        <end position="414"/>
    </location>
</feature>
<accession>A0A3Q2ECJ6</accession>
<evidence type="ECO:0000313" key="17">
    <source>
        <dbReference type="Proteomes" id="UP000265020"/>
    </source>
</evidence>
<name>A0A3Q2ECJ6_CYPVA</name>
<keyword evidence="17" id="KW-1185">Reference proteome</keyword>
<dbReference type="OMA" id="RTEEWMH"/>
<dbReference type="GO" id="GO:0030368">
    <property type="term" value="F:interleukin-17 receptor activity"/>
    <property type="evidence" value="ECO:0007669"/>
    <property type="project" value="InterPro"/>
</dbReference>
<keyword evidence="5 13" id="KW-0732">Signal</keyword>
<dbReference type="InterPro" id="IPR027841">
    <property type="entry name" value="IL-17_rcpt_C/E_N"/>
</dbReference>
<evidence type="ECO:0000256" key="3">
    <source>
        <dbReference type="ARBA" id="ARBA00022475"/>
    </source>
</evidence>
<keyword evidence="10" id="KW-0395">Inflammatory response</keyword>
<feature type="chain" id="PRO_5018713748" evidence="13">
    <location>
        <begin position="22"/>
        <end position="612"/>
    </location>
</feature>
<dbReference type="Pfam" id="PF15037">
    <property type="entry name" value="IL17_R_N"/>
    <property type="match status" value="1"/>
</dbReference>
<dbReference type="CTD" id="84818"/>
<dbReference type="GeneID" id="107094773"/>
<dbReference type="Ensembl" id="ENSCVAT00000023625.1">
    <property type="protein sequence ID" value="ENSCVAP00000030041.1"/>
    <property type="gene ID" value="ENSCVAG00000018306.1"/>
</dbReference>
<evidence type="ECO:0000256" key="12">
    <source>
        <dbReference type="SAM" id="Phobius"/>
    </source>
</evidence>
<keyword evidence="6 12" id="KW-1133">Transmembrane helix</keyword>
<evidence type="ECO:0000259" key="14">
    <source>
        <dbReference type="Pfam" id="PF08357"/>
    </source>
</evidence>
<evidence type="ECO:0000259" key="15">
    <source>
        <dbReference type="Pfam" id="PF15037"/>
    </source>
</evidence>
<evidence type="ECO:0000313" key="16">
    <source>
        <dbReference type="Ensembl" id="ENSCVAP00000030041.1"/>
    </source>
</evidence>
<protein>
    <submittedName>
        <fullName evidence="16">Interleukin-17 receptor C-like</fullName>
    </submittedName>
</protein>
<dbReference type="PANTHER" id="PTHR15583:SF12">
    <property type="entry name" value="INTERLEUKIN-17 RECEPTOR C"/>
    <property type="match status" value="1"/>
</dbReference>
<keyword evidence="4 12" id="KW-0812">Transmembrane</keyword>
<reference evidence="16" key="1">
    <citation type="submission" date="2025-08" db="UniProtKB">
        <authorList>
            <consortium name="Ensembl"/>
        </authorList>
    </citation>
    <scope>IDENTIFICATION</scope>
</reference>
<evidence type="ECO:0000256" key="2">
    <source>
        <dbReference type="ARBA" id="ARBA00004479"/>
    </source>
</evidence>
<organism evidence="16 17">
    <name type="scientific">Cyprinodon variegatus</name>
    <name type="common">Sheepshead minnow</name>
    <dbReference type="NCBI Taxonomy" id="28743"/>
    <lineage>
        <taxon>Eukaryota</taxon>
        <taxon>Metazoa</taxon>
        <taxon>Chordata</taxon>
        <taxon>Craniata</taxon>
        <taxon>Vertebrata</taxon>
        <taxon>Euteleostomi</taxon>
        <taxon>Actinopterygii</taxon>
        <taxon>Neopterygii</taxon>
        <taxon>Teleostei</taxon>
        <taxon>Neoteleostei</taxon>
        <taxon>Acanthomorphata</taxon>
        <taxon>Ovalentaria</taxon>
        <taxon>Atherinomorphae</taxon>
        <taxon>Cyprinodontiformes</taxon>
        <taxon>Cyprinodontidae</taxon>
        <taxon>Cyprinodon</taxon>
    </lineage>
</organism>
<sequence>MFLLKWPVWCIYFILCSSSSGLEIIEHHSDAVICQQAFSDCTIKDGVYNPGDTVDIQFEPSFKLCCEARGNCTLCLFIDTEVSIPTEVENESHSGDDEEEYSENTRNEKSSVTICYQQAASTVPICKKVEFTVNYPILTHQNKSKISMVITDEFHFSSKLSVYPNKLNSPKKEVVAPSEEKVCSQKLRQKYIPVCPVQKFLINHVLKENHIELQIEGNNKSPPSLCVKYEENGHCRRLTQTIIHLSSIAPCMCIQAWDEDDLGPWRTQTCPFNKTGLPSELKHLMWKNISVNVRLSKIFDGSSVLLWNLTAPCRLTGEVSLCYKASICKGGNKERQAINAVSKWRQNSKDVWETQGAFENVDEWISQCVMVKIKGAQQEFGPFCAFDTGRFRWTLLVVGVMLLVSLTGLMIYFLRDYVKKWAWSWRHGGFVKIGKKGHVVLLSPPDVDKSVSESICQLGTQLCSQGFSVSVDQWCRRDQCTMGPLPWLYSQLQKLDTMGGRILLVLNQKALEKTEEWTLLNQDREVGDQQQTRSTYSDLFTASLFIIQAHKRLGTAADRFVLVKVDSPQRQTHSSDRRLPELLQGLPLFWLPSQSHSLAAELTVVETNMEAR</sequence>
<reference evidence="16" key="2">
    <citation type="submission" date="2025-09" db="UniProtKB">
        <authorList>
            <consortium name="Ensembl"/>
        </authorList>
    </citation>
    <scope>IDENTIFICATION</scope>
</reference>
<evidence type="ECO:0000256" key="1">
    <source>
        <dbReference type="ARBA" id="ARBA00004162"/>
    </source>
</evidence>
<evidence type="ECO:0000256" key="10">
    <source>
        <dbReference type="ARBA" id="ARBA00023198"/>
    </source>
</evidence>
<dbReference type="OrthoDB" id="9949622at2759"/>
<dbReference type="InterPro" id="IPR013568">
    <property type="entry name" value="SEFIR_dom"/>
</dbReference>
<dbReference type="RefSeq" id="XP_015246091.1">
    <property type="nucleotide sequence ID" value="XM_015390605.1"/>
</dbReference>
<dbReference type="GO" id="GO:0006954">
    <property type="term" value="P:inflammatory response"/>
    <property type="evidence" value="ECO:0007669"/>
    <property type="project" value="UniProtKB-KW"/>
</dbReference>
<dbReference type="RefSeq" id="XP_015246093.1">
    <property type="nucleotide sequence ID" value="XM_015390607.1"/>
</dbReference>
<dbReference type="GeneTree" id="ENSGT00940000168503"/>
<proteinExistence type="predicted"/>
<dbReference type="PANTHER" id="PTHR15583">
    <property type="entry name" value="INTERLEUKIN-17 RECEPTOR"/>
    <property type="match status" value="1"/>
</dbReference>
<dbReference type="Gene3D" id="3.40.50.11530">
    <property type="match status" value="1"/>
</dbReference>
<dbReference type="InterPro" id="IPR039465">
    <property type="entry name" value="IL-17_rcpt-like"/>
</dbReference>
<dbReference type="Proteomes" id="UP000265020">
    <property type="component" value="Unassembled WGS sequence"/>
</dbReference>
<keyword evidence="8" id="KW-0675">Receptor</keyword>
<evidence type="ECO:0000256" key="11">
    <source>
        <dbReference type="SAM" id="MobiDB-lite"/>
    </source>
</evidence>
<feature type="signal peptide" evidence="13">
    <location>
        <begin position="1"/>
        <end position="21"/>
    </location>
</feature>
<evidence type="ECO:0000256" key="13">
    <source>
        <dbReference type="SAM" id="SignalP"/>
    </source>
</evidence>
<evidence type="ECO:0000256" key="7">
    <source>
        <dbReference type="ARBA" id="ARBA00023136"/>
    </source>
</evidence>
<feature type="domain" description="Interleukin-17 receptor C/E N-terminal" evidence="15">
    <location>
        <begin position="246"/>
        <end position="326"/>
    </location>
</feature>
<evidence type="ECO:0000256" key="5">
    <source>
        <dbReference type="ARBA" id="ARBA00022729"/>
    </source>
</evidence>
<dbReference type="KEGG" id="cvg:107094773"/>
<evidence type="ECO:0000256" key="9">
    <source>
        <dbReference type="ARBA" id="ARBA00023180"/>
    </source>
</evidence>
<comment type="subcellular location">
    <subcellularLocation>
        <location evidence="1">Cell membrane</location>
        <topology evidence="1">Single-pass membrane protein</topology>
    </subcellularLocation>
    <subcellularLocation>
        <location evidence="2">Membrane</location>
        <topology evidence="2">Single-pass type I membrane protein</topology>
    </subcellularLocation>
</comment>
<dbReference type="GO" id="GO:0005886">
    <property type="term" value="C:plasma membrane"/>
    <property type="evidence" value="ECO:0007669"/>
    <property type="project" value="UniProtKB-SubCell"/>
</dbReference>
<evidence type="ECO:0000256" key="6">
    <source>
        <dbReference type="ARBA" id="ARBA00022989"/>
    </source>
</evidence>